<reference evidence="3" key="1">
    <citation type="submission" date="2017-01" db="EMBL/GenBank/DDBJ databases">
        <authorList>
            <person name="Varghese N."/>
            <person name="Submissions S."/>
        </authorList>
    </citation>
    <scope>NUCLEOTIDE SEQUENCE [LARGE SCALE GENOMIC DNA]</scope>
    <source>
        <strain evidence="3">DSM 15366</strain>
    </source>
</reference>
<organism evidence="2 3">
    <name type="scientific">Maribacter ulvicola</name>
    <dbReference type="NCBI Taxonomy" id="228959"/>
    <lineage>
        <taxon>Bacteria</taxon>
        <taxon>Pseudomonadati</taxon>
        <taxon>Bacteroidota</taxon>
        <taxon>Flavobacteriia</taxon>
        <taxon>Flavobacteriales</taxon>
        <taxon>Flavobacteriaceae</taxon>
        <taxon>Maribacter</taxon>
    </lineage>
</organism>
<name>A0A1N6S0V8_9FLAO</name>
<protein>
    <submittedName>
        <fullName evidence="2">Electron transfer DM13</fullName>
    </submittedName>
</protein>
<dbReference type="PROSITE" id="PS51257">
    <property type="entry name" value="PROKAR_LIPOPROTEIN"/>
    <property type="match status" value="1"/>
</dbReference>
<gene>
    <name evidence="2" type="ORF">SAMN05421797_1011472</name>
</gene>
<evidence type="ECO:0000313" key="3">
    <source>
        <dbReference type="Proteomes" id="UP000186953"/>
    </source>
</evidence>
<evidence type="ECO:0000256" key="1">
    <source>
        <dbReference type="SAM" id="SignalP"/>
    </source>
</evidence>
<sequence length="159" mass="16757">MKNSKFTIVLLASVMTTFFISCSDDDGEVVTVTETVEVDSSQPVGDLMVTLSGNLVAESGTPTQGLVEVGIDDEDENFVRFAENFTTELGTGTVGIFLSTSEVFTADPANGNPDLMLIGNVTGNGEMIIKLDAAPGAKYTHIILWCATANIPFGNVALN</sequence>
<dbReference type="STRING" id="228959.SAMN05421797_1011472"/>
<evidence type="ECO:0000313" key="2">
    <source>
        <dbReference type="EMBL" id="SIQ34691.1"/>
    </source>
</evidence>
<dbReference type="EMBL" id="FTMA01000001">
    <property type="protein sequence ID" value="SIQ34691.1"/>
    <property type="molecule type" value="Genomic_DNA"/>
</dbReference>
<accession>A0A1N6S0V8</accession>
<dbReference type="AlphaFoldDB" id="A0A1N6S0V8"/>
<keyword evidence="3" id="KW-1185">Reference proteome</keyword>
<feature type="signal peptide" evidence="1">
    <location>
        <begin position="1"/>
        <end position="23"/>
    </location>
</feature>
<dbReference type="Proteomes" id="UP000186953">
    <property type="component" value="Unassembled WGS sequence"/>
</dbReference>
<keyword evidence="1" id="KW-0732">Signal</keyword>
<proteinExistence type="predicted"/>
<dbReference type="RefSeq" id="WP_076547665.1">
    <property type="nucleotide sequence ID" value="NZ_FTMA01000001.1"/>
</dbReference>
<dbReference type="OrthoDB" id="884433at2"/>
<feature type="chain" id="PRO_5012116723" evidence="1">
    <location>
        <begin position="24"/>
        <end position="159"/>
    </location>
</feature>